<protein>
    <submittedName>
        <fullName evidence="1">Uncharacterized protein</fullName>
    </submittedName>
</protein>
<name>A0A6M3IJ77_9ZZZZ</name>
<organism evidence="1">
    <name type="scientific">viral metagenome</name>
    <dbReference type="NCBI Taxonomy" id="1070528"/>
    <lineage>
        <taxon>unclassified sequences</taxon>
        <taxon>metagenomes</taxon>
        <taxon>organismal metagenomes</taxon>
    </lineage>
</organism>
<reference evidence="1" key="1">
    <citation type="submission" date="2020-03" db="EMBL/GenBank/DDBJ databases">
        <title>The deep terrestrial virosphere.</title>
        <authorList>
            <person name="Holmfeldt K."/>
            <person name="Nilsson E."/>
            <person name="Simone D."/>
            <person name="Lopez-Fernandez M."/>
            <person name="Wu X."/>
            <person name="de Brujin I."/>
            <person name="Lundin D."/>
            <person name="Andersson A."/>
            <person name="Bertilsson S."/>
            <person name="Dopson M."/>
        </authorList>
    </citation>
    <scope>NUCLEOTIDE SEQUENCE</scope>
    <source>
        <strain evidence="1">MM415B01683</strain>
    </source>
</reference>
<gene>
    <name evidence="1" type="ORF">MM415B01683_0008</name>
</gene>
<accession>A0A6M3IJ77</accession>
<sequence>MVYLTKVDFTSKSVTTISLMGPGGVSAPGTYTRSRKNLLSSPKLLRRIAGVASAMADACSLGDHCTNNSKMIGKMAADGKAFKMCTREEADSRKRAAVECARRVLPTKY</sequence>
<dbReference type="EMBL" id="MT141260">
    <property type="protein sequence ID" value="QJA57208.1"/>
    <property type="molecule type" value="Genomic_DNA"/>
</dbReference>
<dbReference type="AlphaFoldDB" id="A0A6M3IJ77"/>
<evidence type="ECO:0000313" key="1">
    <source>
        <dbReference type="EMBL" id="QJA57208.1"/>
    </source>
</evidence>
<proteinExistence type="predicted"/>